<dbReference type="EMBL" id="SRLO01000865">
    <property type="protein sequence ID" value="TNN45138.1"/>
    <property type="molecule type" value="Genomic_DNA"/>
</dbReference>
<reference evidence="2 3" key="1">
    <citation type="submission" date="2019-03" db="EMBL/GenBank/DDBJ databases">
        <title>First draft genome of Liparis tanakae, snailfish: a comprehensive survey of snailfish specific genes.</title>
        <authorList>
            <person name="Kim W."/>
            <person name="Song I."/>
            <person name="Jeong J.-H."/>
            <person name="Kim D."/>
            <person name="Kim S."/>
            <person name="Ryu S."/>
            <person name="Song J.Y."/>
            <person name="Lee S.K."/>
        </authorList>
    </citation>
    <scope>NUCLEOTIDE SEQUENCE [LARGE SCALE GENOMIC DNA]</scope>
    <source>
        <tissue evidence="2">Muscle</tissue>
    </source>
</reference>
<feature type="region of interest" description="Disordered" evidence="1">
    <location>
        <begin position="1"/>
        <end position="22"/>
    </location>
</feature>
<dbReference type="Proteomes" id="UP000314294">
    <property type="component" value="Unassembled WGS sequence"/>
</dbReference>
<evidence type="ECO:0000313" key="3">
    <source>
        <dbReference type="Proteomes" id="UP000314294"/>
    </source>
</evidence>
<keyword evidence="3" id="KW-1185">Reference proteome</keyword>
<organism evidence="2 3">
    <name type="scientific">Liparis tanakae</name>
    <name type="common">Tanaka's snailfish</name>
    <dbReference type="NCBI Taxonomy" id="230148"/>
    <lineage>
        <taxon>Eukaryota</taxon>
        <taxon>Metazoa</taxon>
        <taxon>Chordata</taxon>
        <taxon>Craniata</taxon>
        <taxon>Vertebrata</taxon>
        <taxon>Euteleostomi</taxon>
        <taxon>Actinopterygii</taxon>
        <taxon>Neopterygii</taxon>
        <taxon>Teleostei</taxon>
        <taxon>Neoteleostei</taxon>
        <taxon>Acanthomorphata</taxon>
        <taxon>Eupercaria</taxon>
        <taxon>Perciformes</taxon>
        <taxon>Cottioidei</taxon>
        <taxon>Cottales</taxon>
        <taxon>Liparidae</taxon>
        <taxon>Liparis</taxon>
    </lineage>
</organism>
<sequence>MTTEPPTPDGTRPVNTASHRAHTSLQPVGLELLEVCVEASRKPERCETRSISSLENPEISSQPVNRRSLIAGAVSQSGASIRVHVIGVVALRAADLLQRQLCQTGNRNPGMPLSVSLTAGISWSYMCSSGRQFSEKLPWCSSSQCSSSRHSRSRDAAAPQGAGP</sequence>
<name>A0A4Z2FV79_9TELE</name>
<accession>A0A4Z2FV79</accession>
<proteinExistence type="predicted"/>
<feature type="compositionally biased region" description="Polar residues" evidence="1">
    <location>
        <begin position="13"/>
        <end position="22"/>
    </location>
</feature>
<gene>
    <name evidence="2" type="ORF">EYF80_044677</name>
</gene>
<dbReference type="AlphaFoldDB" id="A0A4Z2FV79"/>
<evidence type="ECO:0000256" key="1">
    <source>
        <dbReference type="SAM" id="MobiDB-lite"/>
    </source>
</evidence>
<evidence type="ECO:0000313" key="2">
    <source>
        <dbReference type="EMBL" id="TNN45138.1"/>
    </source>
</evidence>
<protein>
    <submittedName>
        <fullName evidence="2">Uncharacterized protein</fullName>
    </submittedName>
</protein>
<comment type="caution">
    <text evidence="2">The sequence shown here is derived from an EMBL/GenBank/DDBJ whole genome shotgun (WGS) entry which is preliminary data.</text>
</comment>
<feature type="region of interest" description="Disordered" evidence="1">
    <location>
        <begin position="143"/>
        <end position="164"/>
    </location>
</feature>